<name>A0A8J2S3K0_9CRUS</name>
<evidence type="ECO:0000256" key="1">
    <source>
        <dbReference type="SAM" id="Phobius"/>
    </source>
</evidence>
<keyword evidence="1" id="KW-0472">Membrane</keyword>
<sequence>MPSTMRHSTDPCAQFRMLGHPCSASAHPQPQLLPSVYQAALNHAGPYGHGRAISHTPWEAVTFVAVSAIVLVAYIAVLGYLATRALRQVPRGTTVGSLPGGLLDTRIVYNTKTDSCQPPLPAEMIDTPDGSFDV</sequence>
<feature type="transmembrane region" description="Helical" evidence="1">
    <location>
        <begin position="60"/>
        <end position="81"/>
    </location>
</feature>
<dbReference type="Proteomes" id="UP000789390">
    <property type="component" value="Unassembled WGS sequence"/>
</dbReference>
<evidence type="ECO:0000313" key="2">
    <source>
        <dbReference type="EMBL" id="CAH0112239.1"/>
    </source>
</evidence>
<evidence type="ECO:0000313" key="3">
    <source>
        <dbReference type="Proteomes" id="UP000789390"/>
    </source>
</evidence>
<accession>A0A8J2S3K0</accession>
<gene>
    <name evidence="2" type="ORF">DGAL_LOCUS15954</name>
</gene>
<keyword evidence="3" id="KW-1185">Reference proteome</keyword>
<dbReference type="AlphaFoldDB" id="A0A8J2S3K0"/>
<protein>
    <submittedName>
        <fullName evidence="2">Uncharacterized protein</fullName>
    </submittedName>
</protein>
<organism evidence="2 3">
    <name type="scientific">Daphnia galeata</name>
    <dbReference type="NCBI Taxonomy" id="27404"/>
    <lineage>
        <taxon>Eukaryota</taxon>
        <taxon>Metazoa</taxon>
        <taxon>Ecdysozoa</taxon>
        <taxon>Arthropoda</taxon>
        <taxon>Crustacea</taxon>
        <taxon>Branchiopoda</taxon>
        <taxon>Diplostraca</taxon>
        <taxon>Cladocera</taxon>
        <taxon>Anomopoda</taxon>
        <taxon>Daphniidae</taxon>
        <taxon>Daphnia</taxon>
    </lineage>
</organism>
<dbReference type="EMBL" id="CAKKLH010000324">
    <property type="protein sequence ID" value="CAH0112239.1"/>
    <property type="molecule type" value="Genomic_DNA"/>
</dbReference>
<keyword evidence="1" id="KW-1133">Transmembrane helix</keyword>
<comment type="caution">
    <text evidence="2">The sequence shown here is derived from an EMBL/GenBank/DDBJ whole genome shotgun (WGS) entry which is preliminary data.</text>
</comment>
<keyword evidence="1" id="KW-0812">Transmembrane</keyword>
<dbReference type="OrthoDB" id="6334756at2759"/>
<proteinExistence type="predicted"/>
<reference evidence="2" key="1">
    <citation type="submission" date="2021-11" db="EMBL/GenBank/DDBJ databases">
        <authorList>
            <person name="Schell T."/>
        </authorList>
    </citation>
    <scope>NUCLEOTIDE SEQUENCE</scope>
    <source>
        <strain evidence="2">M5</strain>
    </source>
</reference>